<evidence type="ECO:0000313" key="4">
    <source>
        <dbReference type="Proteomes" id="UP001156702"/>
    </source>
</evidence>
<keyword evidence="1" id="KW-0808">Transferase</keyword>
<dbReference type="RefSeq" id="WP_245081797.1">
    <property type="nucleotide sequence ID" value="NZ_BSOP01000001.1"/>
</dbReference>
<dbReference type="InterPro" id="IPR018357">
    <property type="entry name" value="Hexapep_transf_CS"/>
</dbReference>
<evidence type="ECO:0000256" key="2">
    <source>
        <dbReference type="ARBA" id="ARBA00022737"/>
    </source>
</evidence>
<comment type="caution">
    <text evidence="3">The sequence shown here is derived from an EMBL/GenBank/DDBJ whole genome shotgun (WGS) entry which is preliminary data.</text>
</comment>
<dbReference type="InterPro" id="IPR011004">
    <property type="entry name" value="Trimer_LpxA-like_sf"/>
</dbReference>
<accession>A0ABQ5ZA04</accession>
<dbReference type="SUPFAM" id="SSF51161">
    <property type="entry name" value="Trimeric LpxA-like enzymes"/>
    <property type="match status" value="1"/>
</dbReference>
<evidence type="ECO:0008006" key="5">
    <source>
        <dbReference type="Google" id="ProtNLM"/>
    </source>
</evidence>
<sequence>MLDGSFPNGRGKHLSRWLSILGDEIDVIPGVYQLWSEAQDAVNLGDERLIRRYTNLIYLLHNTVLSPKTRLGLDVRFAYGGIANVIHLNSIIGNRVALGQGITLGGNPGSVKVLDNGEKFYAPRIADHAFIGGGARVLGAIEVGRFAVIGVNAVVLQDVPPLTVCVGSPARQISRITVDNCLKYKGLWTHFRDMSKEEFISLIQQEEKNSYE</sequence>
<dbReference type="Proteomes" id="UP001156702">
    <property type="component" value="Unassembled WGS sequence"/>
</dbReference>
<dbReference type="PANTHER" id="PTHR42811">
    <property type="entry name" value="SERINE ACETYLTRANSFERASE"/>
    <property type="match status" value="1"/>
</dbReference>
<reference evidence="4" key="1">
    <citation type="journal article" date="2019" name="Int. J. Syst. Evol. Microbiol.">
        <title>The Global Catalogue of Microorganisms (GCM) 10K type strain sequencing project: providing services to taxonomists for standard genome sequencing and annotation.</title>
        <authorList>
            <consortium name="The Broad Institute Genomics Platform"/>
            <consortium name="The Broad Institute Genome Sequencing Center for Infectious Disease"/>
            <person name="Wu L."/>
            <person name="Ma J."/>
        </authorList>
    </citation>
    <scope>NUCLEOTIDE SEQUENCE [LARGE SCALE GENOMIC DNA]</scope>
    <source>
        <strain evidence="4">NBRC 102122</strain>
    </source>
</reference>
<evidence type="ECO:0000256" key="1">
    <source>
        <dbReference type="ARBA" id="ARBA00022679"/>
    </source>
</evidence>
<dbReference type="PROSITE" id="PS00101">
    <property type="entry name" value="HEXAPEP_TRANSFERASES"/>
    <property type="match status" value="1"/>
</dbReference>
<organism evidence="3 4">
    <name type="scientific">Shinella yambaruensis</name>
    <dbReference type="NCBI Taxonomy" id="415996"/>
    <lineage>
        <taxon>Bacteria</taxon>
        <taxon>Pseudomonadati</taxon>
        <taxon>Pseudomonadota</taxon>
        <taxon>Alphaproteobacteria</taxon>
        <taxon>Hyphomicrobiales</taxon>
        <taxon>Rhizobiaceae</taxon>
        <taxon>Shinella</taxon>
    </lineage>
</organism>
<dbReference type="EMBL" id="BSOP01000001">
    <property type="protein sequence ID" value="GLR48799.1"/>
    <property type="molecule type" value="Genomic_DNA"/>
</dbReference>
<protein>
    <recommendedName>
        <fullName evidence="5">Serine acetyltransferase</fullName>
    </recommendedName>
</protein>
<keyword evidence="2" id="KW-0677">Repeat</keyword>
<keyword evidence="4" id="KW-1185">Reference proteome</keyword>
<proteinExistence type="predicted"/>
<dbReference type="Gene3D" id="2.160.10.10">
    <property type="entry name" value="Hexapeptide repeat proteins"/>
    <property type="match status" value="1"/>
</dbReference>
<gene>
    <name evidence="3" type="ORF">GCM10007923_00030</name>
</gene>
<evidence type="ECO:0000313" key="3">
    <source>
        <dbReference type="EMBL" id="GLR48799.1"/>
    </source>
</evidence>
<name>A0ABQ5ZA04_9HYPH</name>